<evidence type="ECO:0000256" key="1">
    <source>
        <dbReference type="SAM" id="MobiDB-lite"/>
    </source>
</evidence>
<evidence type="ECO:0000313" key="3">
    <source>
        <dbReference type="Proteomes" id="UP001066276"/>
    </source>
</evidence>
<dbReference type="EMBL" id="JANPWB010000002">
    <property type="protein sequence ID" value="KAJ1207221.1"/>
    <property type="molecule type" value="Genomic_DNA"/>
</dbReference>
<protein>
    <submittedName>
        <fullName evidence="2">Uncharacterized protein</fullName>
    </submittedName>
</protein>
<dbReference type="AlphaFoldDB" id="A0AAV7W3B6"/>
<organism evidence="2 3">
    <name type="scientific">Pleurodeles waltl</name>
    <name type="common">Iberian ribbed newt</name>
    <dbReference type="NCBI Taxonomy" id="8319"/>
    <lineage>
        <taxon>Eukaryota</taxon>
        <taxon>Metazoa</taxon>
        <taxon>Chordata</taxon>
        <taxon>Craniata</taxon>
        <taxon>Vertebrata</taxon>
        <taxon>Euteleostomi</taxon>
        <taxon>Amphibia</taxon>
        <taxon>Batrachia</taxon>
        <taxon>Caudata</taxon>
        <taxon>Salamandroidea</taxon>
        <taxon>Salamandridae</taxon>
        <taxon>Pleurodelinae</taxon>
        <taxon>Pleurodeles</taxon>
    </lineage>
</organism>
<proteinExistence type="predicted"/>
<feature type="compositionally biased region" description="Basic and acidic residues" evidence="1">
    <location>
        <begin position="1"/>
        <end position="14"/>
    </location>
</feature>
<keyword evidence="3" id="KW-1185">Reference proteome</keyword>
<name>A0AAV7W3B6_PLEWA</name>
<reference evidence="2" key="1">
    <citation type="journal article" date="2022" name="bioRxiv">
        <title>Sequencing and chromosome-scale assembly of the giantPleurodeles waltlgenome.</title>
        <authorList>
            <person name="Brown T."/>
            <person name="Elewa A."/>
            <person name="Iarovenko S."/>
            <person name="Subramanian E."/>
            <person name="Araus A.J."/>
            <person name="Petzold A."/>
            <person name="Susuki M."/>
            <person name="Suzuki K.-i.T."/>
            <person name="Hayashi T."/>
            <person name="Toyoda A."/>
            <person name="Oliveira C."/>
            <person name="Osipova E."/>
            <person name="Leigh N.D."/>
            <person name="Simon A."/>
            <person name="Yun M.H."/>
        </authorList>
    </citation>
    <scope>NUCLEOTIDE SEQUENCE</scope>
    <source>
        <strain evidence="2">20211129_DDA</strain>
        <tissue evidence="2">Liver</tissue>
    </source>
</reference>
<feature type="region of interest" description="Disordered" evidence="1">
    <location>
        <begin position="1"/>
        <end position="101"/>
    </location>
</feature>
<comment type="caution">
    <text evidence="2">The sequence shown here is derived from an EMBL/GenBank/DDBJ whole genome shotgun (WGS) entry which is preliminary data.</text>
</comment>
<evidence type="ECO:0000313" key="2">
    <source>
        <dbReference type="EMBL" id="KAJ1207221.1"/>
    </source>
</evidence>
<dbReference type="Proteomes" id="UP001066276">
    <property type="component" value="Chromosome 1_2"/>
</dbReference>
<accession>A0AAV7W3B6</accession>
<sequence length="130" mass="14035">MNEKCRMRPGHYAERLPPGRPQLPRVTGHSRASGAPPPSKRGSRGAATSDENLTRRPMEIQARSGRHQRVGRSTAADQPCPSPLPPRCGQGRAPASGAVRGPELLRHGLRAGRGSVFWRLTQEAASGFSR</sequence>
<gene>
    <name evidence="2" type="ORF">NDU88_002613</name>
</gene>